<dbReference type="PANTHER" id="PTHR33119:SF1">
    <property type="entry name" value="FE2OG DIOXYGENASE DOMAIN-CONTAINING PROTEIN"/>
    <property type="match status" value="1"/>
</dbReference>
<dbReference type="PANTHER" id="PTHR33119">
    <property type="entry name" value="IFI3P"/>
    <property type="match status" value="1"/>
</dbReference>
<gene>
    <name evidence="3" type="ORF">BB560_002163</name>
</gene>
<dbReference type="AlphaFoldDB" id="A0A2T9ZFJ9"/>
<protein>
    <submittedName>
        <fullName evidence="3">Uncharacterized protein</fullName>
    </submittedName>
</protein>
<proteinExistence type="predicted"/>
<evidence type="ECO:0000313" key="3">
    <source>
        <dbReference type="EMBL" id="PVV03356.1"/>
    </source>
</evidence>
<organism evidence="3 4">
    <name type="scientific">Smittium megazygosporum</name>
    <dbReference type="NCBI Taxonomy" id="133381"/>
    <lineage>
        <taxon>Eukaryota</taxon>
        <taxon>Fungi</taxon>
        <taxon>Fungi incertae sedis</taxon>
        <taxon>Zoopagomycota</taxon>
        <taxon>Kickxellomycotina</taxon>
        <taxon>Harpellomycetes</taxon>
        <taxon>Harpellales</taxon>
        <taxon>Legeriomycetaceae</taxon>
        <taxon>Smittium</taxon>
    </lineage>
</organism>
<dbReference type="STRING" id="133381.A0A2T9ZFJ9"/>
<dbReference type="Proteomes" id="UP000245609">
    <property type="component" value="Unassembled WGS sequence"/>
</dbReference>
<evidence type="ECO:0000313" key="4">
    <source>
        <dbReference type="Proteomes" id="UP000245609"/>
    </source>
</evidence>
<name>A0A2T9ZFJ9_9FUNG</name>
<comment type="caution">
    <text evidence="3">The sequence shown here is derived from an EMBL/GenBank/DDBJ whole genome shotgun (WGS) entry which is preliminary data.</text>
</comment>
<keyword evidence="4" id="KW-1185">Reference proteome</keyword>
<feature type="domain" description="DUF4246" evidence="2">
    <location>
        <begin position="5"/>
        <end position="57"/>
    </location>
</feature>
<sequence>MEYSFTSPFNSGEYQDGAKPLTSIELSILRILEEIKNKKHWNLKIKDPKISEKWKAELSGHFEKEIIDYAFGELNYYANVFTEKVVPGPIDNVYVADDYIPQETLEDFEAQVSKLENVDEALKDYHPGSNKQVLDIVHPSLYPLIYGLSRAISTDVSLREVPDWRESIGKGEIVEAPQNSAKKVNEFFDILTNDSDSFKSTKYQWLPSEFQVTEGKVKILSYINNLHPEHHSKLYRSIESIFELFIPLFNQCLTDSCTENTHDKRVGEDLYYNEDFDTFVERTLKAEGGWKGDSDDVDEG</sequence>
<feature type="domain" description="DUF4246" evidence="1">
    <location>
        <begin position="65"/>
        <end position="267"/>
    </location>
</feature>
<dbReference type="Pfam" id="PF21666">
    <property type="entry name" value="DUF4246_N"/>
    <property type="match status" value="1"/>
</dbReference>
<reference evidence="3 4" key="1">
    <citation type="journal article" date="2018" name="MBio">
        <title>Comparative Genomics Reveals the Core Gene Toolbox for the Fungus-Insect Symbiosis.</title>
        <authorList>
            <person name="Wang Y."/>
            <person name="Stata M."/>
            <person name="Wang W."/>
            <person name="Stajich J.E."/>
            <person name="White M.M."/>
            <person name="Moncalvo J.M."/>
        </authorList>
    </citation>
    <scope>NUCLEOTIDE SEQUENCE [LARGE SCALE GENOMIC DNA]</scope>
    <source>
        <strain evidence="3 4">SC-DP-2</strain>
    </source>
</reference>
<dbReference type="OrthoDB" id="415532at2759"/>
<dbReference type="Pfam" id="PF14033">
    <property type="entry name" value="DUF4246"/>
    <property type="match status" value="1"/>
</dbReference>
<evidence type="ECO:0000259" key="1">
    <source>
        <dbReference type="Pfam" id="PF14033"/>
    </source>
</evidence>
<accession>A0A2T9ZFJ9</accession>
<dbReference type="InterPro" id="IPR025340">
    <property type="entry name" value="DUF4246"/>
</dbReference>
<evidence type="ECO:0000259" key="2">
    <source>
        <dbReference type="Pfam" id="PF21666"/>
    </source>
</evidence>
<dbReference type="EMBL" id="MBFS01000244">
    <property type="protein sequence ID" value="PVV03356.1"/>
    <property type="molecule type" value="Genomic_DNA"/>
</dbReference>
<dbReference type="InterPro" id="IPR049207">
    <property type="entry name" value="DUF4246_N"/>
</dbReference>
<dbReference type="InterPro" id="IPR049192">
    <property type="entry name" value="DUF4246_C"/>
</dbReference>